<comment type="caution">
    <text evidence="1">The sequence shown here is derived from an EMBL/GenBank/DDBJ whole genome shotgun (WGS) entry which is preliminary data.</text>
</comment>
<proteinExistence type="predicted"/>
<protein>
    <submittedName>
        <fullName evidence="1">Capsular biosynthesis protein</fullName>
    </submittedName>
</protein>
<name>A0A444LK51_9HYPH</name>
<gene>
    <name evidence="1" type="ORF">EPK99_07415</name>
</gene>
<sequence>MSLGATFYVRQSQPWLKYYLGVEKLQTTMSPGIGGIVRWGGRIPAKTASLIARIRRLPVWYLEDGFLRSVGLGKSMTLPISIQIDDLGMPIDASRPSRLEQLIAGPQDDATRALGDSIREVIVRRKLSKYNNLPHRAPEFERTTRRRLLLVDQVFGDVSVPLARGSGASFERMLEDAVASGAQCIVRTHPDVMAGFRKGYLAEQVAGKAGVILSADPVSVSSVLDAVDEVWTVSSQFGLDAMMRGLPVRCYGAPFYAGWGLTDDHFSDEAKGVLGRRRTSRPTIEQLVAAAFAFYPVYRDTQSWEEIDVFRAMDLLVAERRQLQLD</sequence>
<dbReference type="CDD" id="cd16440">
    <property type="entry name" value="beta_Kdo_transferase_KpsC_1"/>
    <property type="match status" value="1"/>
</dbReference>
<dbReference type="OrthoDB" id="543755at2"/>
<accession>A0A444LK51</accession>
<dbReference type="Pfam" id="PF05159">
    <property type="entry name" value="Capsule_synth"/>
    <property type="match status" value="2"/>
</dbReference>
<organism evidence="1 2">
    <name type="scientific">Neorhizobium lilium</name>
    <dbReference type="NCBI Taxonomy" id="2503024"/>
    <lineage>
        <taxon>Bacteria</taxon>
        <taxon>Pseudomonadati</taxon>
        <taxon>Pseudomonadota</taxon>
        <taxon>Alphaproteobacteria</taxon>
        <taxon>Hyphomicrobiales</taxon>
        <taxon>Rhizobiaceae</taxon>
        <taxon>Rhizobium/Agrobacterium group</taxon>
        <taxon>Neorhizobium</taxon>
    </lineage>
</organism>
<dbReference type="AlphaFoldDB" id="A0A444LK51"/>
<evidence type="ECO:0000313" key="1">
    <source>
        <dbReference type="EMBL" id="RWX79379.1"/>
    </source>
</evidence>
<dbReference type="EMBL" id="SBIP01000002">
    <property type="protein sequence ID" value="RWX79379.1"/>
    <property type="molecule type" value="Genomic_DNA"/>
</dbReference>
<evidence type="ECO:0000313" key="2">
    <source>
        <dbReference type="Proteomes" id="UP000287687"/>
    </source>
</evidence>
<dbReference type="GO" id="GO:0015774">
    <property type="term" value="P:polysaccharide transport"/>
    <property type="evidence" value="ECO:0007669"/>
    <property type="project" value="InterPro"/>
</dbReference>
<reference evidence="1 2" key="1">
    <citation type="submission" date="2019-01" db="EMBL/GenBank/DDBJ databases">
        <title>The draft genome of Rhizobium sp. 24NR.</title>
        <authorList>
            <person name="Liu L."/>
            <person name="Liang L."/>
            <person name="Shi S."/>
            <person name="Xu L."/>
            <person name="Wang X."/>
            <person name="Li L."/>
            <person name="Zhang X."/>
        </authorList>
    </citation>
    <scope>NUCLEOTIDE SEQUENCE [LARGE SCALE GENOMIC DNA]</scope>
    <source>
        <strain evidence="1 2">24NR</strain>
    </source>
</reference>
<dbReference type="InterPro" id="IPR007833">
    <property type="entry name" value="Capsule_polysaccharide_synth"/>
</dbReference>
<dbReference type="Proteomes" id="UP000287687">
    <property type="component" value="Unassembled WGS sequence"/>
</dbReference>
<dbReference type="GO" id="GO:0000271">
    <property type="term" value="P:polysaccharide biosynthetic process"/>
    <property type="evidence" value="ECO:0007669"/>
    <property type="project" value="InterPro"/>
</dbReference>
<keyword evidence="2" id="KW-1185">Reference proteome</keyword>